<name>A0ABR4HMP4_9EURO</name>
<gene>
    <name evidence="5" type="ORF">BJX63DRAFT_387232</name>
</gene>
<dbReference type="PANTHER" id="PTHR23520">
    <property type="entry name" value="TRANSPORTER, PUTATIVE (AFU_ORTHOLOGUE AFUA_3G04000)-RELATED"/>
    <property type="match status" value="1"/>
</dbReference>
<feature type="compositionally biased region" description="Polar residues" evidence="2">
    <location>
        <begin position="252"/>
        <end position="271"/>
    </location>
</feature>
<evidence type="ECO:0000259" key="4">
    <source>
        <dbReference type="PROSITE" id="PS50850"/>
    </source>
</evidence>
<reference evidence="5 6" key="1">
    <citation type="submission" date="2024-07" db="EMBL/GenBank/DDBJ databases">
        <title>Section-level genome sequencing and comparative genomics of Aspergillus sections Usti and Cavernicolus.</title>
        <authorList>
            <consortium name="Lawrence Berkeley National Laboratory"/>
            <person name="Nybo J.L."/>
            <person name="Vesth T.C."/>
            <person name="Theobald S."/>
            <person name="Frisvad J.C."/>
            <person name="Larsen T.O."/>
            <person name="Kjaerboelling I."/>
            <person name="Rothschild-Mancinelli K."/>
            <person name="Lyhne E.K."/>
            <person name="Kogle M.E."/>
            <person name="Barry K."/>
            <person name="Clum A."/>
            <person name="Na H."/>
            <person name="Ledsgaard L."/>
            <person name="Lin J."/>
            <person name="Lipzen A."/>
            <person name="Kuo A."/>
            <person name="Riley R."/>
            <person name="Mondo S."/>
            <person name="Labutti K."/>
            <person name="Haridas S."/>
            <person name="Pangalinan J."/>
            <person name="Salamov A.A."/>
            <person name="Simmons B.A."/>
            <person name="Magnuson J.K."/>
            <person name="Chen J."/>
            <person name="Drula E."/>
            <person name="Henrissat B."/>
            <person name="Wiebenga A."/>
            <person name="Lubbers R.J."/>
            <person name="Gomes A.C."/>
            <person name="Makela M.R."/>
            <person name="Stajich J."/>
            <person name="Grigoriev I.V."/>
            <person name="Mortensen U.H."/>
            <person name="De Vries R.P."/>
            <person name="Baker S.E."/>
            <person name="Andersen M.R."/>
        </authorList>
    </citation>
    <scope>NUCLEOTIDE SEQUENCE [LARGE SCALE GENOMIC DNA]</scope>
    <source>
        <strain evidence="5 6">CBS 588.65</strain>
    </source>
</reference>
<keyword evidence="3" id="KW-1133">Transmembrane helix</keyword>
<dbReference type="PROSITE" id="PS50850">
    <property type="entry name" value="MFS"/>
    <property type="match status" value="1"/>
</dbReference>
<dbReference type="Pfam" id="PF07690">
    <property type="entry name" value="MFS_1"/>
    <property type="match status" value="1"/>
</dbReference>
<comment type="subcellular location">
    <subcellularLocation>
        <location evidence="1">Membrane</location>
        <topology evidence="1">Multi-pass membrane protein</topology>
    </subcellularLocation>
</comment>
<dbReference type="SUPFAM" id="SSF103473">
    <property type="entry name" value="MFS general substrate transporter"/>
    <property type="match status" value="1"/>
</dbReference>
<feature type="transmembrane region" description="Helical" evidence="3">
    <location>
        <begin position="72"/>
        <end position="93"/>
    </location>
</feature>
<dbReference type="InterPro" id="IPR036259">
    <property type="entry name" value="MFS_trans_sf"/>
</dbReference>
<feature type="transmembrane region" description="Helical" evidence="3">
    <location>
        <begin position="100"/>
        <end position="119"/>
    </location>
</feature>
<evidence type="ECO:0000313" key="6">
    <source>
        <dbReference type="Proteomes" id="UP001610334"/>
    </source>
</evidence>
<keyword evidence="3" id="KW-0812">Transmembrane</keyword>
<evidence type="ECO:0000256" key="1">
    <source>
        <dbReference type="ARBA" id="ARBA00004141"/>
    </source>
</evidence>
<comment type="caution">
    <text evidence="5">The sequence shown here is derived from an EMBL/GenBank/DDBJ whole genome shotgun (WGS) entry which is preliminary data.</text>
</comment>
<accession>A0ABR4HMP4</accession>
<feature type="transmembrane region" description="Helical" evidence="3">
    <location>
        <begin position="330"/>
        <end position="348"/>
    </location>
</feature>
<keyword evidence="3" id="KW-0472">Membrane</keyword>
<feature type="compositionally biased region" description="Basic and acidic residues" evidence="2">
    <location>
        <begin position="237"/>
        <end position="247"/>
    </location>
</feature>
<evidence type="ECO:0000256" key="3">
    <source>
        <dbReference type="SAM" id="Phobius"/>
    </source>
</evidence>
<dbReference type="PANTHER" id="PTHR23520:SF5">
    <property type="entry name" value="TRANSPORTER, PUTATIVE (AFU_ORTHOLOGUE AFUA_3G04000)-RELATED"/>
    <property type="match status" value="1"/>
</dbReference>
<dbReference type="InterPro" id="IPR011701">
    <property type="entry name" value="MFS"/>
</dbReference>
<protein>
    <submittedName>
        <fullName evidence="5">MFS transporter</fullName>
    </submittedName>
</protein>
<evidence type="ECO:0000313" key="5">
    <source>
        <dbReference type="EMBL" id="KAL2816754.1"/>
    </source>
</evidence>
<feature type="region of interest" description="Disordered" evidence="2">
    <location>
        <begin position="237"/>
        <end position="275"/>
    </location>
</feature>
<sequence>MTQDSSPARQGRPKLFHTTILSELGLISLWQSPRDAKFLCIQRFVRFFAYGGSTLVLASYLSALGISDDRIGLFMTLTLVGDVAISFFLTLFADAMGRRAVLALGSALMVGSGVIFGLVENYWVLLAAAVFGVISPSGNEIGPFKAVEESSLAHITADALLRDILLWYTLAGTAGTALGVMACGWAVNLLQTERGWEFIPSCRVVFFVYSGIGAIKFLLSVTMSEKVEAEVKVKQKDSKRASRRGSEDENGETQPLLSDTPVGQQEHQVPEQQKPGRRSFIPFLEDRKLASLVIRLFILFGLDSFASGLASLTWMTYFFKRKFSLPEGELGSIFFTTSLIAAASMFLATSLARRIGNIRTMVFTHLPSALCLSLIPVPTSLPLALTFLILRSSMSNMDAAPRSAFLAAALPTDKRTAIMGSINVVKTSAQSLGPLVTGLLAERGWFGVSFMIAGCLKMIYDLGILGSFLGMEREKERERIEQERERERIRGAEA</sequence>
<evidence type="ECO:0000256" key="2">
    <source>
        <dbReference type="SAM" id="MobiDB-lite"/>
    </source>
</evidence>
<keyword evidence="6" id="KW-1185">Reference proteome</keyword>
<feature type="transmembrane region" description="Helical" evidence="3">
    <location>
        <begin position="47"/>
        <end position="66"/>
    </location>
</feature>
<dbReference type="EMBL" id="JBFXLT010000021">
    <property type="protein sequence ID" value="KAL2816754.1"/>
    <property type="molecule type" value="Genomic_DNA"/>
</dbReference>
<proteinExistence type="predicted"/>
<feature type="domain" description="Major facilitator superfamily (MFS) profile" evidence="4">
    <location>
        <begin position="289"/>
        <end position="494"/>
    </location>
</feature>
<dbReference type="Gene3D" id="1.20.1250.20">
    <property type="entry name" value="MFS general substrate transporter like domains"/>
    <property type="match status" value="1"/>
</dbReference>
<feature type="transmembrane region" description="Helical" evidence="3">
    <location>
        <begin position="296"/>
        <end position="318"/>
    </location>
</feature>
<feature type="transmembrane region" description="Helical" evidence="3">
    <location>
        <begin position="445"/>
        <end position="469"/>
    </location>
</feature>
<organism evidence="5 6">
    <name type="scientific">Aspergillus granulosus</name>
    <dbReference type="NCBI Taxonomy" id="176169"/>
    <lineage>
        <taxon>Eukaryota</taxon>
        <taxon>Fungi</taxon>
        <taxon>Dikarya</taxon>
        <taxon>Ascomycota</taxon>
        <taxon>Pezizomycotina</taxon>
        <taxon>Eurotiomycetes</taxon>
        <taxon>Eurotiomycetidae</taxon>
        <taxon>Eurotiales</taxon>
        <taxon>Aspergillaceae</taxon>
        <taxon>Aspergillus</taxon>
        <taxon>Aspergillus subgen. Nidulantes</taxon>
    </lineage>
</organism>
<feature type="transmembrane region" description="Helical" evidence="3">
    <location>
        <begin position="165"/>
        <end position="186"/>
    </location>
</feature>
<dbReference type="InterPro" id="IPR020846">
    <property type="entry name" value="MFS_dom"/>
</dbReference>
<dbReference type="Proteomes" id="UP001610334">
    <property type="component" value="Unassembled WGS sequence"/>
</dbReference>
<feature type="transmembrane region" description="Helical" evidence="3">
    <location>
        <begin position="369"/>
        <end position="390"/>
    </location>
</feature>